<keyword evidence="3" id="KW-1185">Reference proteome</keyword>
<evidence type="ECO:0000256" key="1">
    <source>
        <dbReference type="ARBA" id="ARBA00022833"/>
    </source>
</evidence>
<evidence type="ECO:0000313" key="3">
    <source>
        <dbReference type="Proteomes" id="UP001500212"/>
    </source>
</evidence>
<proteinExistence type="predicted"/>
<dbReference type="InterPro" id="IPR003737">
    <property type="entry name" value="GlcNAc_PI_deacetylase-related"/>
</dbReference>
<dbReference type="Pfam" id="PF02585">
    <property type="entry name" value="PIG-L"/>
    <property type="match status" value="1"/>
</dbReference>
<dbReference type="PANTHER" id="PTHR12993">
    <property type="entry name" value="N-ACETYLGLUCOSAMINYL-PHOSPHATIDYLINOSITOL DE-N-ACETYLASE-RELATED"/>
    <property type="match status" value="1"/>
</dbReference>
<dbReference type="EMBL" id="BAABHJ010000026">
    <property type="protein sequence ID" value="GAA4614297.1"/>
    <property type="molecule type" value="Genomic_DNA"/>
</dbReference>
<sequence length="252" mass="27283">MPDGGVLCVHAHPDDEALWTGGMLARSADAGVRTGVVTCTWTEGTRRVEELRRSLSILGAGDPRLLGYADAGSADSGGEAFVGAPLDEVVGRLVGHIRDFRPDVVVTYDAYGAYGHPDHVRAHRATLAAVEAAAYEQLYPDAGAPWPVRALSLVTVPRSVVLAEWERIFGSPPDPGQVLPGTPDERVTTTLDVRRWADRKWQAFQAHESEAERGAGPAMFAGLPDAERERLLGTEWYIRRELAASTGEDWFG</sequence>
<dbReference type="Proteomes" id="UP001500212">
    <property type="component" value="Unassembled WGS sequence"/>
</dbReference>
<gene>
    <name evidence="2" type="ORF">GCM10023195_62320</name>
</gene>
<keyword evidence="1" id="KW-0862">Zinc</keyword>
<comment type="caution">
    <text evidence="2">The sequence shown here is derived from an EMBL/GenBank/DDBJ whole genome shotgun (WGS) entry which is preliminary data.</text>
</comment>
<dbReference type="InterPro" id="IPR024078">
    <property type="entry name" value="LmbE-like_dom_sf"/>
</dbReference>
<dbReference type="RefSeq" id="WP_345362599.1">
    <property type="nucleotide sequence ID" value="NZ_BAABHJ010000026.1"/>
</dbReference>
<dbReference type="SUPFAM" id="SSF102588">
    <property type="entry name" value="LmbE-like"/>
    <property type="match status" value="1"/>
</dbReference>
<reference evidence="3" key="1">
    <citation type="journal article" date="2019" name="Int. J. Syst. Evol. Microbiol.">
        <title>The Global Catalogue of Microorganisms (GCM) 10K type strain sequencing project: providing services to taxonomists for standard genome sequencing and annotation.</title>
        <authorList>
            <consortium name="The Broad Institute Genomics Platform"/>
            <consortium name="The Broad Institute Genome Sequencing Center for Infectious Disease"/>
            <person name="Wu L."/>
            <person name="Ma J."/>
        </authorList>
    </citation>
    <scope>NUCLEOTIDE SEQUENCE [LARGE SCALE GENOMIC DNA]</scope>
    <source>
        <strain evidence="3">JCM 17938</strain>
    </source>
</reference>
<name>A0ABP8TQT7_9ACTN</name>
<evidence type="ECO:0000313" key="2">
    <source>
        <dbReference type="EMBL" id="GAA4614297.1"/>
    </source>
</evidence>
<protein>
    <submittedName>
        <fullName evidence="2">PIG-L family deacetylase</fullName>
    </submittedName>
</protein>
<organism evidence="2 3">
    <name type="scientific">Actinoallomurus liliacearum</name>
    <dbReference type="NCBI Taxonomy" id="1080073"/>
    <lineage>
        <taxon>Bacteria</taxon>
        <taxon>Bacillati</taxon>
        <taxon>Actinomycetota</taxon>
        <taxon>Actinomycetes</taxon>
        <taxon>Streptosporangiales</taxon>
        <taxon>Thermomonosporaceae</taxon>
        <taxon>Actinoallomurus</taxon>
    </lineage>
</organism>
<dbReference type="PANTHER" id="PTHR12993:SF26">
    <property type="entry name" value="1D-MYO-INOSITOL 2-ACETAMIDO-2-DEOXY-ALPHA-D-GLUCOPYRANOSIDE DEACETYLASE"/>
    <property type="match status" value="1"/>
</dbReference>
<dbReference type="Gene3D" id="3.40.50.10320">
    <property type="entry name" value="LmbE-like"/>
    <property type="match status" value="1"/>
</dbReference>
<accession>A0ABP8TQT7</accession>